<comment type="catalytic activity">
    <reaction evidence="7 8">
        <text>5-amino-1-(5-phospho-D-ribosyl)imidazole-4-carboxylate + L-aspartate + ATP = (2S)-2-[5-amino-1-(5-phospho-beta-D-ribosyl)imidazole-4-carboxamido]succinate + ADP + phosphate + 2 H(+)</text>
        <dbReference type="Rhea" id="RHEA:22628"/>
        <dbReference type="ChEBI" id="CHEBI:15378"/>
        <dbReference type="ChEBI" id="CHEBI:29991"/>
        <dbReference type="ChEBI" id="CHEBI:30616"/>
        <dbReference type="ChEBI" id="CHEBI:43474"/>
        <dbReference type="ChEBI" id="CHEBI:58443"/>
        <dbReference type="ChEBI" id="CHEBI:77657"/>
        <dbReference type="ChEBI" id="CHEBI:456216"/>
        <dbReference type="EC" id="6.3.2.6"/>
    </reaction>
</comment>
<dbReference type="GO" id="GO:0009236">
    <property type="term" value="P:cobalamin biosynthetic process"/>
    <property type="evidence" value="ECO:0007669"/>
    <property type="project" value="InterPro"/>
</dbReference>
<dbReference type="Gene3D" id="3.30.470.20">
    <property type="entry name" value="ATP-grasp fold, B domain"/>
    <property type="match status" value="1"/>
</dbReference>
<comment type="caution">
    <text evidence="10">The sequence shown here is derived from an EMBL/GenBank/DDBJ whole genome shotgun (WGS) entry which is preliminary data.</text>
</comment>
<comment type="pathway">
    <text evidence="1 8">Purine metabolism; IMP biosynthesis via de novo pathway; 5-amino-1-(5-phospho-D-ribosyl)imidazole-4-carboxamide from 5-amino-1-(5-phospho-D-ribosyl)imidazole-4-carboxylate: step 1/2.</text>
</comment>
<evidence type="ECO:0000256" key="5">
    <source>
        <dbReference type="ARBA" id="ARBA00022755"/>
    </source>
</evidence>
<evidence type="ECO:0000256" key="2">
    <source>
        <dbReference type="ARBA" id="ARBA00010190"/>
    </source>
</evidence>
<dbReference type="Proteomes" id="UP001108025">
    <property type="component" value="Unassembled WGS sequence"/>
</dbReference>
<accession>A0A9Q3V3E7</accession>
<dbReference type="AlphaFoldDB" id="A0A9Q3V3E7"/>
<dbReference type="RefSeq" id="WP_230669095.1">
    <property type="nucleotide sequence ID" value="NZ_JAJNAY010000001.1"/>
</dbReference>
<name>A0A9Q3V3E7_9FLAO</name>
<dbReference type="EC" id="6.3.2.6" evidence="8"/>
<dbReference type="Gene3D" id="3.30.200.20">
    <property type="entry name" value="Phosphorylase Kinase, domain 1"/>
    <property type="match status" value="1"/>
</dbReference>
<dbReference type="SUPFAM" id="SSF56104">
    <property type="entry name" value="SAICAR synthase-like"/>
    <property type="match status" value="1"/>
</dbReference>
<organism evidence="10 11">
    <name type="scientific">Chryseobacterium turcicum</name>
    <dbReference type="NCBI Taxonomy" id="2898076"/>
    <lineage>
        <taxon>Bacteria</taxon>
        <taxon>Pseudomonadati</taxon>
        <taxon>Bacteroidota</taxon>
        <taxon>Flavobacteriia</taxon>
        <taxon>Flavobacteriales</taxon>
        <taxon>Weeksellaceae</taxon>
        <taxon>Chryseobacterium group</taxon>
        <taxon>Chryseobacterium</taxon>
    </lineage>
</organism>
<keyword evidence="4 8" id="KW-0547">Nucleotide-binding</keyword>
<protein>
    <recommendedName>
        <fullName evidence="8">Phosphoribosylaminoimidazole-succinocarboxamide synthase</fullName>
        <ecNumber evidence="8">6.3.2.6</ecNumber>
    </recommendedName>
    <alternativeName>
        <fullName evidence="8">SAICAR synthetase</fullName>
    </alternativeName>
</protein>
<evidence type="ECO:0000256" key="1">
    <source>
        <dbReference type="ARBA" id="ARBA00004672"/>
    </source>
</evidence>
<dbReference type="GO" id="GO:0005524">
    <property type="term" value="F:ATP binding"/>
    <property type="evidence" value="ECO:0007669"/>
    <property type="project" value="UniProtKB-KW"/>
</dbReference>
<dbReference type="InterPro" id="IPR018236">
    <property type="entry name" value="SAICAR_synthetase_CS"/>
</dbReference>
<evidence type="ECO:0000256" key="4">
    <source>
        <dbReference type="ARBA" id="ARBA00022741"/>
    </source>
</evidence>
<dbReference type="HAMAP" id="MF_00137">
    <property type="entry name" value="SAICAR_synth"/>
    <property type="match status" value="1"/>
</dbReference>
<dbReference type="PROSITE" id="PS01057">
    <property type="entry name" value="SAICAR_SYNTHETASE_1"/>
    <property type="match status" value="1"/>
</dbReference>
<evidence type="ECO:0000256" key="7">
    <source>
        <dbReference type="ARBA" id="ARBA00048475"/>
    </source>
</evidence>
<dbReference type="EMBL" id="JAJNAY010000001">
    <property type="protein sequence ID" value="MCD1117211.1"/>
    <property type="molecule type" value="Genomic_DNA"/>
</dbReference>
<dbReference type="InterPro" id="IPR050089">
    <property type="entry name" value="SAICAR_synthetase"/>
</dbReference>
<reference evidence="10" key="1">
    <citation type="submission" date="2021-11" db="EMBL/GenBank/DDBJ databases">
        <title>Description of novel Chryseobacterium species.</title>
        <authorList>
            <person name="Saticioglu I.B."/>
            <person name="Ay H."/>
            <person name="Altun S."/>
            <person name="Duman M."/>
        </authorList>
    </citation>
    <scope>NUCLEOTIDE SEQUENCE</scope>
    <source>
        <strain evidence="10">C-17</strain>
    </source>
</reference>
<dbReference type="NCBIfam" id="TIGR00081">
    <property type="entry name" value="purC"/>
    <property type="match status" value="1"/>
</dbReference>
<keyword evidence="5 8" id="KW-0658">Purine biosynthesis</keyword>
<dbReference type="FunFam" id="3.30.470.20:FF:000006">
    <property type="entry name" value="Phosphoribosylaminoimidazole-succinocarboxamide synthase"/>
    <property type="match status" value="1"/>
</dbReference>
<evidence type="ECO:0000259" key="9">
    <source>
        <dbReference type="Pfam" id="PF01259"/>
    </source>
</evidence>
<keyword evidence="3 8" id="KW-0436">Ligase</keyword>
<comment type="similarity">
    <text evidence="2 8">Belongs to the SAICAR synthetase family.</text>
</comment>
<evidence type="ECO:0000256" key="3">
    <source>
        <dbReference type="ARBA" id="ARBA00022598"/>
    </source>
</evidence>
<evidence type="ECO:0000313" key="10">
    <source>
        <dbReference type="EMBL" id="MCD1117211.1"/>
    </source>
</evidence>
<keyword evidence="6 8" id="KW-0067">ATP-binding</keyword>
<feature type="domain" description="SAICAR synthetase/ADE2 N-terminal" evidence="9">
    <location>
        <begin position="8"/>
        <end position="233"/>
    </location>
</feature>
<gene>
    <name evidence="8" type="primary">purC</name>
    <name evidence="10" type="ORF">LO744_10100</name>
</gene>
<dbReference type="GO" id="GO:0004639">
    <property type="term" value="F:phosphoribosylaminoimidazolesuccinocarboxamide synthase activity"/>
    <property type="evidence" value="ECO:0007669"/>
    <property type="project" value="UniProtKB-UniRule"/>
</dbReference>
<dbReference type="InterPro" id="IPR001636">
    <property type="entry name" value="SAICAR_synth"/>
</dbReference>
<sequence>MSQKLEMLYEGKAKQVFATENPEEVVVRFKDDATAFNAQKRGSVDLKGEMNNAITTLIFEYLNEKGIKTHFIKQLDEREQLVTKVSIIPLEMVVRNYSAGSMAQRLGVEEGIKSPVTIFDICYKKDELGDPLINDHHAVFLGAATYEELDEMYELTSDINDILIDLFDKMNIILVDFKIELGKTANGEIILADEISPDTCRLWDKDTMKKLDKDRFRRDLGEVTEAYVEIYNRLKTVLNK</sequence>
<evidence type="ECO:0000256" key="6">
    <source>
        <dbReference type="ARBA" id="ARBA00022840"/>
    </source>
</evidence>
<dbReference type="Pfam" id="PF01259">
    <property type="entry name" value="SAICAR_synt"/>
    <property type="match status" value="1"/>
</dbReference>
<dbReference type="PANTHER" id="PTHR43599">
    <property type="entry name" value="MULTIFUNCTIONAL PROTEIN ADE2"/>
    <property type="match status" value="1"/>
</dbReference>
<dbReference type="GO" id="GO:0006189">
    <property type="term" value="P:'de novo' IMP biosynthetic process"/>
    <property type="evidence" value="ECO:0007669"/>
    <property type="project" value="UniProtKB-UniRule"/>
</dbReference>
<evidence type="ECO:0000313" key="11">
    <source>
        <dbReference type="Proteomes" id="UP001108025"/>
    </source>
</evidence>
<keyword evidence="11" id="KW-1185">Reference proteome</keyword>
<dbReference type="PANTHER" id="PTHR43599:SF3">
    <property type="entry name" value="SI:DKEY-6E2.2"/>
    <property type="match status" value="1"/>
</dbReference>
<dbReference type="CDD" id="cd01415">
    <property type="entry name" value="SAICAR_synt_PurC"/>
    <property type="match status" value="1"/>
</dbReference>
<proteinExistence type="inferred from homology"/>
<dbReference type="InterPro" id="IPR028923">
    <property type="entry name" value="SAICAR_synt/ADE2_N"/>
</dbReference>
<dbReference type="InterPro" id="IPR033934">
    <property type="entry name" value="SAICAR_synt_PurC"/>
</dbReference>
<evidence type="ECO:0000256" key="8">
    <source>
        <dbReference type="HAMAP-Rule" id="MF_00137"/>
    </source>
</evidence>